<dbReference type="EMBL" id="JACHMI010000001">
    <property type="protein sequence ID" value="MBB6550316.1"/>
    <property type="molecule type" value="Genomic_DNA"/>
</dbReference>
<evidence type="ECO:0000313" key="3">
    <source>
        <dbReference type="Proteomes" id="UP000565579"/>
    </source>
</evidence>
<accession>A0A7X0NVC0</accession>
<dbReference type="RefSeq" id="WP_185104608.1">
    <property type="nucleotide sequence ID" value="NZ_JACHMI010000001.1"/>
</dbReference>
<feature type="compositionally biased region" description="Low complexity" evidence="1">
    <location>
        <begin position="42"/>
        <end position="53"/>
    </location>
</feature>
<comment type="caution">
    <text evidence="2">The sequence shown here is derived from an EMBL/GenBank/DDBJ whole genome shotgun (WGS) entry which is preliminary data.</text>
</comment>
<gene>
    <name evidence="2" type="ORF">HD593_005111</name>
</gene>
<organism evidence="2 3">
    <name type="scientific">Nonomuraea rubra</name>
    <dbReference type="NCBI Taxonomy" id="46180"/>
    <lineage>
        <taxon>Bacteria</taxon>
        <taxon>Bacillati</taxon>
        <taxon>Actinomycetota</taxon>
        <taxon>Actinomycetes</taxon>
        <taxon>Streptosporangiales</taxon>
        <taxon>Streptosporangiaceae</taxon>
        <taxon>Nonomuraea</taxon>
    </lineage>
</organism>
<dbReference type="AlphaFoldDB" id="A0A7X0NVC0"/>
<dbReference type="Proteomes" id="UP000565579">
    <property type="component" value="Unassembled WGS sequence"/>
</dbReference>
<sequence>MVDSTCSQFVKRHRGKASIVALAAVLSGCGMPASLLPRNAQPTATGETPTGGPSADQEKKTGGSDLTAHFARVRAADPCDLVPHASLEKYGPEQLTVRGSGITECQYLTGYSDPARSVYSFKIDMHAHFTERDARDAESERLGDRTIYREEYSTDSASHRSCHYKVPYDGVEGSAMALDVVQTPPRGQESREWPQRCTAAKEYLAKVVDEVLALPPREGNAVGVLGKDPCARKAAILSTLGRAYRLTGSSYSGPYRCDLTLENAGKGQELTVTVAYAFHERQKPGVPTARIKGRRTTIDGLYAVRSTSELDITRSCGNAVELRRATNSRKNDAHYVSVGLSSAKLEVKDEDDDFGAPPVSCALADRLTRIVLAGVR</sequence>
<feature type="region of interest" description="Disordered" evidence="1">
    <location>
        <begin position="37"/>
        <end position="62"/>
    </location>
</feature>
<evidence type="ECO:0000256" key="1">
    <source>
        <dbReference type="SAM" id="MobiDB-lite"/>
    </source>
</evidence>
<evidence type="ECO:0000313" key="2">
    <source>
        <dbReference type="EMBL" id="MBB6550316.1"/>
    </source>
</evidence>
<reference evidence="2 3" key="1">
    <citation type="submission" date="2020-08" db="EMBL/GenBank/DDBJ databases">
        <title>Sequencing the genomes of 1000 actinobacteria strains.</title>
        <authorList>
            <person name="Klenk H.-P."/>
        </authorList>
    </citation>
    <scope>NUCLEOTIDE SEQUENCE [LARGE SCALE GENOMIC DNA]</scope>
    <source>
        <strain evidence="2 3">DSM 43768</strain>
    </source>
</reference>
<protein>
    <recommendedName>
        <fullName evidence="4">DUF3558 domain-containing protein</fullName>
    </recommendedName>
</protein>
<proteinExistence type="predicted"/>
<name>A0A7X0NVC0_9ACTN</name>
<evidence type="ECO:0008006" key="4">
    <source>
        <dbReference type="Google" id="ProtNLM"/>
    </source>
</evidence>
<keyword evidence="3" id="KW-1185">Reference proteome</keyword>